<dbReference type="InterPro" id="IPR007173">
    <property type="entry name" value="ALO_C"/>
</dbReference>
<dbReference type="Gene3D" id="3.30.70.2520">
    <property type="match status" value="1"/>
</dbReference>
<dbReference type="RefSeq" id="WP_386722451.1">
    <property type="nucleotide sequence ID" value="NZ_JBHRSZ010000007.1"/>
</dbReference>
<reference evidence="6" key="1">
    <citation type="journal article" date="2019" name="Int. J. Syst. Evol. Microbiol.">
        <title>The Global Catalogue of Microorganisms (GCM) 10K type strain sequencing project: providing services to taxonomists for standard genome sequencing and annotation.</title>
        <authorList>
            <consortium name="The Broad Institute Genomics Platform"/>
            <consortium name="The Broad Institute Genome Sequencing Center for Infectious Disease"/>
            <person name="Wu L."/>
            <person name="Ma J."/>
        </authorList>
    </citation>
    <scope>NUCLEOTIDE SEQUENCE [LARGE SCALE GENOMIC DNA]</scope>
    <source>
        <strain evidence="6">KCTC 52438</strain>
    </source>
</reference>
<dbReference type="InterPro" id="IPR036318">
    <property type="entry name" value="FAD-bd_PCMH-like_sf"/>
</dbReference>
<dbReference type="Pfam" id="PF04030">
    <property type="entry name" value="ALO"/>
    <property type="match status" value="1"/>
</dbReference>
<dbReference type="InterPro" id="IPR010031">
    <property type="entry name" value="FAD_lactone_oxidase-like"/>
</dbReference>
<keyword evidence="2" id="KW-0560">Oxidoreductase</keyword>
<gene>
    <name evidence="5" type="ORF">ACFOEK_15910</name>
</gene>
<dbReference type="InterPro" id="IPR006094">
    <property type="entry name" value="Oxid_FAD_bind_N"/>
</dbReference>
<protein>
    <submittedName>
        <fullName evidence="5">D-arabinono-1,4-lactone oxidase</fullName>
    </submittedName>
</protein>
<dbReference type="InterPro" id="IPR016167">
    <property type="entry name" value="FAD-bd_PCMH_sub1"/>
</dbReference>
<feature type="domain" description="FAD-binding PCMH-type" evidence="4">
    <location>
        <begin position="29"/>
        <end position="196"/>
    </location>
</feature>
<name>A0ABV7HI88_9GAMM</name>
<proteinExistence type="predicted"/>
<organism evidence="5 6">
    <name type="scientific">Litoribrevibacter euphylliae</name>
    <dbReference type="NCBI Taxonomy" id="1834034"/>
    <lineage>
        <taxon>Bacteria</taxon>
        <taxon>Pseudomonadati</taxon>
        <taxon>Pseudomonadota</taxon>
        <taxon>Gammaproteobacteria</taxon>
        <taxon>Oceanospirillales</taxon>
        <taxon>Oceanospirillaceae</taxon>
        <taxon>Litoribrevibacter</taxon>
    </lineage>
</organism>
<dbReference type="PROSITE" id="PS51387">
    <property type="entry name" value="FAD_PCMH"/>
    <property type="match status" value="1"/>
</dbReference>
<dbReference type="Gene3D" id="3.30.70.2530">
    <property type="match status" value="1"/>
</dbReference>
<dbReference type="Proteomes" id="UP001595476">
    <property type="component" value="Unassembled WGS sequence"/>
</dbReference>
<evidence type="ECO:0000256" key="2">
    <source>
        <dbReference type="ARBA" id="ARBA00023002"/>
    </source>
</evidence>
<evidence type="ECO:0000256" key="3">
    <source>
        <dbReference type="SAM" id="MobiDB-lite"/>
    </source>
</evidence>
<feature type="region of interest" description="Disordered" evidence="3">
    <location>
        <begin position="13"/>
        <end position="34"/>
    </location>
</feature>
<dbReference type="SUPFAM" id="SSF56176">
    <property type="entry name" value="FAD-binding/transporter-associated domain-like"/>
    <property type="match status" value="1"/>
</dbReference>
<dbReference type="InterPro" id="IPR016171">
    <property type="entry name" value="Vanillyl_alc_oxidase_C-sub2"/>
</dbReference>
<evidence type="ECO:0000259" key="4">
    <source>
        <dbReference type="PROSITE" id="PS51387"/>
    </source>
</evidence>
<dbReference type="PANTHER" id="PTHR43762:SF1">
    <property type="entry name" value="D-ARABINONO-1,4-LACTONE OXIDASE"/>
    <property type="match status" value="1"/>
</dbReference>
<keyword evidence="1" id="KW-0274">FAD</keyword>
<comment type="caution">
    <text evidence="5">The sequence shown here is derived from an EMBL/GenBank/DDBJ whole genome shotgun (WGS) entry which is preliminary data.</text>
</comment>
<keyword evidence="1" id="KW-0285">Flavoprotein</keyword>
<keyword evidence="6" id="KW-1185">Reference proteome</keyword>
<accession>A0ABV7HI88</accession>
<evidence type="ECO:0000256" key="1">
    <source>
        <dbReference type="ARBA" id="ARBA00022827"/>
    </source>
</evidence>
<dbReference type="EMBL" id="JBHRSZ010000007">
    <property type="protein sequence ID" value="MFC3152521.1"/>
    <property type="molecule type" value="Genomic_DNA"/>
</dbReference>
<feature type="compositionally biased region" description="Polar residues" evidence="3">
    <location>
        <begin position="13"/>
        <end position="31"/>
    </location>
</feature>
<dbReference type="NCBIfam" id="TIGR01679">
    <property type="entry name" value="bact_FAD_ox"/>
    <property type="match status" value="1"/>
</dbReference>
<dbReference type="Gene3D" id="1.10.45.10">
    <property type="entry name" value="Vanillyl-alcohol Oxidase, Chain A, domain 4"/>
    <property type="match status" value="1"/>
</dbReference>
<dbReference type="PANTHER" id="PTHR43762">
    <property type="entry name" value="L-GULONOLACTONE OXIDASE"/>
    <property type="match status" value="1"/>
</dbReference>
<evidence type="ECO:0000313" key="6">
    <source>
        <dbReference type="Proteomes" id="UP001595476"/>
    </source>
</evidence>
<evidence type="ECO:0000313" key="5">
    <source>
        <dbReference type="EMBL" id="MFC3152521.1"/>
    </source>
</evidence>
<dbReference type="Gene3D" id="3.30.465.10">
    <property type="match status" value="1"/>
</dbReference>
<dbReference type="Pfam" id="PF01565">
    <property type="entry name" value="FAD_binding_4"/>
    <property type="match status" value="1"/>
</dbReference>
<dbReference type="PIRSF" id="PIRSF000136">
    <property type="entry name" value="LGO_GLO"/>
    <property type="match status" value="1"/>
</dbReference>
<sequence>MTYFDSIDEIYQNTPDNPKGQWQNWSQNQKSHPGKVFQPRSTSELMAEIQDSSGALRLVGSGHSFTPLAKTDDTLISLNHMTGLLGHNEEANTARIMAGTPLHQLSELLDGIDQGMLNMGDINHQSLAGAVATGTHGTGAKLPCISGLVNSLTLITPKGKVLECSKTHNKDLFDAARVNLGALGVVTEIELQNRPSYFLKEQIDIQPLDDVLDNIDTLKAQNRHVEFFALAYSDQVILKTLNPTQETPFSPKAPFISDDALLRFFCEVTQRMPKLIPMIHRQLARFIKPSLRVDVSHKVFATPRTVRFNEMEYQVPAEDGPQCLRKILKHLKTNQVAAFFPIEYRYVAADDIWLSPFYKRDSASISIHQYFKQSYTELFQQLEPIFDEFDSRPHWGKSHTKTHKQLARLYPQWRDWKEVQQQLDPDRRLMNEAMERILGEA</sequence>
<dbReference type="InterPro" id="IPR016166">
    <property type="entry name" value="FAD-bd_PCMH"/>
</dbReference>
<dbReference type="Gene3D" id="3.30.43.10">
    <property type="entry name" value="Uridine Diphospho-n-acetylenolpyruvylglucosamine Reductase, domain 2"/>
    <property type="match status" value="1"/>
</dbReference>
<dbReference type="InterPro" id="IPR016169">
    <property type="entry name" value="FAD-bd_PCMH_sub2"/>
</dbReference>